<gene>
    <name evidence="2" type="ORF">M409DRAFT_65739</name>
</gene>
<organism evidence="2 3">
    <name type="scientific">Zasmidium cellare ATCC 36951</name>
    <dbReference type="NCBI Taxonomy" id="1080233"/>
    <lineage>
        <taxon>Eukaryota</taxon>
        <taxon>Fungi</taxon>
        <taxon>Dikarya</taxon>
        <taxon>Ascomycota</taxon>
        <taxon>Pezizomycotina</taxon>
        <taxon>Dothideomycetes</taxon>
        <taxon>Dothideomycetidae</taxon>
        <taxon>Mycosphaerellales</taxon>
        <taxon>Mycosphaerellaceae</taxon>
        <taxon>Zasmidium</taxon>
    </lineage>
</organism>
<evidence type="ECO:0000256" key="1">
    <source>
        <dbReference type="SAM" id="MobiDB-lite"/>
    </source>
</evidence>
<keyword evidence="3" id="KW-1185">Reference proteome</keyword>
<dbReference type="OrthoDB" id="2414723at2759"/>
<dbReference type="Gene3D" id="3.30.710.10">
    <property type="entry name" value="Potassium Channel Kv1.1, Chain A"/>
    <property type="match status" value="1"/>
</dbReference>
<name>A0A6A6CMJ4_ZASCE</name>
<evidence type="ECO:0000313" key="3">
    <source>
        <dbReference type="Proteomes" id="UP000799537"/>
    </source>
</evidence>
<dbReference type="Proteomes" id="UP000799537">
    <property type="component" value="Unassembled WGS sequence"/>
</dbReference>
<dbReference type="GeneID" id="54569914"/>
<reference evidence="2" key="1">
    <citation type="journal article" date="2020" name="Stud. Mycol.">
        <title>101 Dothideomycetes genomes: a test case for predicting lifestyles and emergence of pathogens.</title>
        <authorList>
            <person name="Haridas S."/>
            <person name="Albert R."/>
            <person name="Binder M."/>
            <person name="Bloem J."/>
            <person name="Labutti K."/>
            <person name="Salamov A."/>
            <person name="Andreopoulos B."/>
            <person name="Baker S."/>
            <person name="Barry K."/>
            <person name="Bills G."/>
            <person name="Bluhm B."/>
            <person name="Cannon C."/>
            <person name="Castanera R."/>
            <person name="Culley D."/>
            <person name="Daum C."/>
            <person name="Ezra D."/>
            <person name="Gonzalez J."/>
            <person name="Henrissat B."/>
            <person name="Kuo A."/>
            <person name="Liang C."/>
            <person name="Lipzen A."/>
            <person name="Lutzoni F."/>
            <person name="Magnuson J."/>
            <person name="Mondo S."/>
            <person name="Nolan M."/>
            <person name="Ohm R."/>
            <person name="Pangilinan J."/>
            <person name="Park H.-J."/>
            <person name="Ramirez L."/>
            <person name="Alfaro M."/>
            <person name="Sun H."/>
            <person name="Tritt A."/>
            <person name="Yoshinaga Y."/>
            <person name="Zwiers L.-H."/>
            <person name="Turgeon B."/>
            <person name="Goodwin S."/>
            <person name="Spatafora J."/>
            <person name="Crous P."/>
            <person name="Grigoriev I."/>
        </authorList>
    </citation>
    <scope>NUCLEOTIDE SEQUENCE</scope>
    <source>
        <strain evidence="2">ATCC 36951</strain>
    </source>
</reference>
<dbReference type="EMBL" id="ML993591">
    <property type="protein sequence ID" value="KAF2168261.1"/>
    <property type="molecule type" value="Genomic_DNA"/>
</dbReference>
<dbReference type="InterPro" id="IPR011333">
    <property type="entry name" value="SKP1/BTB/POZ_sf"/>
</dbReference>
<dbReference type="PANTHER" id="PTHR31758:SF2">
    <property type="entry name" value="BTB_POZ DOMAIN-CONTAINING PROTEIN YLR108C"/>
    <property type="match status" value="1"/>
</dbReference>
<proteinExistence type="predicted"/>
<evidence type="ECO:0008006" key="4">
    <source>
        <dbReference type="Google" id="ProtNLM"/>
    </source>
</evidence>
<accession>A0A6A6CMJ4</accession>
<feature type="compositionally biased region" description="Polar residues" evidence="1">
    <location>
        <begin position="181"/>
        <end position="197"/>
    </location>
</feature>
<dbReference type="SUPFAM" id="SSF54695">
    <property type="entry name" value="POZ domain"/>
    <property type="match status" value="1"/>
</dbReference>
<feature type="region of interest" description="Disordered" evidence="1">
    <location>
        <begin position="1"/>
        <end position="240"/>
    </location>
</feature>
<feature type="compositionally biased region" description="Polar residues" evidence="1">
    <location>
        <begin position="47"/>
        <end position="57"/>
    </location>
</feature>
<dbReference type="AlphaFoldDB" id="A0A6A6CMJ4"/>
<dbReference type="PANTHER" id="PTHR31758">
    <property type="entry name" value="BTB/POZ DOMAIN-CONTAINING PROTEIN YLR108C"/>
    <property type="match status" value="1"/>
</dbReference>
<feature type="region of interest" description="Disordered" evidence="1">
    <location>
        <begin position="636"/>
        <end position="680"/>
    </location>
</feature>
<dbReference type="RefSeq" id="XP_033669150.1">
    <property type="nucleotide sequence ID" value="XM_033816642.1"/>
</dbReference>
<evidence type="ECO:0000313" key="2">
    <source>
        <dbReference type="EMBL" id="KAF2168261.1"/>
    </source>
</evidence>
<feature type="compositionally biased region" description="Polar residues" evidence="1">
    <location>
        <begin position="26"/>
        <end position="39"/>
    </location>
</feature>
<feature type="compositionally biased region" description="Basic and acidic residues" evidence="1">
    <location>
        <begin position="90"/>
        <end position="99"/>
    </location>
</feature>
<protein>
    <recommendedName>
        <fullName evidence="4">Potassium channel tetramerisation-type BTB domain-containing protein</fullName>
    </recommendedName>
</protein>
<sequence length="734" mass="80272">MASANKTPSGAELDEGLDSIDKTDSKPPNTARANKASSTGREDSLQVPDSGNSNSNRRPIETSIWDWDTPLDSVGESTSYYYEPQGELLQEQREQRSTRGEFNIPTVVPGSGMNWPFQGANGSIDSQDFAVPRRPTGNIPVSLLGVKRKSASEQSPNVSSRADKRMSRTTMSDSGEDESSPTDTQPPSHNTRSQSGPSARGRGATEASEGRRGPQSIDIESLRPPFGGAIPGTGPRRMTDPGVPMVLPARKVFPIQIGDKLFRLSGASISSDAPSYFSQFFEEQLRQSEGADSVRTLYIDRDPATFEDIALHLQGYHIEPKDGPHFVKLFADAQFFSLPRLTAQLFSSTIYIRIGDEEFQIPRDLFSNPGDSPNYFSLGFSMFLTTPGDAFPGLSQRSLLRPPTILPPSVPNRSAKTFADLMHVLKGYPVEIRSEQHRAELLRDARYFHLKGLEQRLIPHSISYNLAWKRSEISLRLEDIRQSGISFVSDNTLSGAVSAAPSPASSTTSSTPSGPGWIYYQRPYVDSEAHSLILEITGEETTLLAVEPPNAISAARMCRATFFKQTLSRITSLFSVIANKMNLPVTQPLGLMMMERGAGVASLPVSPRNTGMSEEKVKCRIGPDADVLVDGKEWFVSGNEDGDDEDDGGGGGGSSMDIDNFARSKRRKRRANDDDDDDGSEEWILRKAQWRLRMQPVSGGVQSGKSGMEVILGAVKIEAFSTERGRNASRGFLT</sequence>